<feature type="transmembrane region" description="Helical" evidence="1">
    <location>
        <begin position="142"/>
        <end position="160"/>
    </location>
</feature>
<accession>A0A9N8DGM9</accession>
<keyword evidence="1" id="KW-1133">Transmembrane helix</keyword>
<protein>
    <submittedName>
        <fullName evidence="2">DUF1295 domain protein</fullName>
    </submittedName>
</protein>
<dbReference type="Gene3D" id="1.20.120.1630">
    <property type="match status" value="1"/>
</dbReference>
<feature type="transmembrane region" description="Helical" evidence="1">
    <location>
        <begin position="100"/>
        <end position="122"/>
    </location>
</feature>
<keyword evidence="1" id="KW-0812">Transmembrane</keyword>
<feature type="transmembrane region" description="Helical" evidence="1">
    <location>
        <begin position="6"/>
        <end position="26"/>
    </location>
</feature>
<dbReference type="EMBL" id="CAICTM010000148">
    <property type="protein sequence ID" value="CAB9502877.1"/>
    <property type="molecule type" value="Genomic_DNA"/>
</dbReference>
<dbReference type="AlphaFoldDB" id="A0A9N8DGM9"/>
<gene>
    <name evidence="2" type="ORF">SEMRO_149_G068460.1</name>
</gene>
<evidence type="ECO:0000313" key="3">
    <source>
        <dbReference type="Proteomes" id="UP001153069"/>
    </source>
</evidence>
<feature type="transmembrane region" description="Helical" evidence="1">
    <location>
        <begin position="33"/>
        <end position="53"/>
    </location>
</feature>
<comment type="caution">
    <text evidence="2">The sequence shown here is derived from an EMBL/GenBank/DDBJ whole genome shotgun (WGS) entry which is preliminary data.</text>
</comment>
<dbReference type="InterPro" id="IPR010721">
    <property type="entry name" value="UstE-like"/>
</dbReference>
<keyword evidence="3" id="KW-1185">Reference proteome</keyword>
<dbReference type="Proteomes" id="UP001153069">
    <property type="component" value="Unassembled WGS sequence"/>
</dbReference>
<feature type="transmembrane region" description="Helical" evidence="1">
    <location>
        <begin position="218"/>
        <end position="245"/>
    </location>
</feature>
<dbReference type="PANTHER" id="PTHR32251:SF15">
    <property type="entry name" value="3-OXO-5-ALPHA-STEROID 4-DEHYDROGENASE (DUF1295)"/>
    <property type="match status" value="1"/>
</dbReference>
<evidence type="ECO:0000313" key="2">
    <source>
        <dbReference type="EMBL" id="CAB9502877.1"/>
    </source>
</evidence>
<dbReference type="GO" id="GO:0016020">
    <property type="term" value="C:membrane"/>
    <property type="evidence" value="ECO:0007669"/>
    <property type="project" value="TreeGrafter"/>
</dbReference>
<dbReference type="Pfam" id="PF06966">
    <property type="entry name" value="DUF1295"/>
    <property type="match status" value="1"/>
</dbReference>
<sequence>MVFDISLFSNAALVTFGVQTLGFLAAYALQTEVFYDIFGGINFILLAVLGHLGRKEPASARHISCTCLFIASRGWLLLFLAWRAHHRKGDSRFDGVKDKFGLFFVFWMVQGCWVFLISWPLIVVQSLDSANVLEQNLTTLDIVMLLGMSTGISLEILADIQKARWVSQGRQGTFCAVGVWKLSRHPNYFGEIFQWWCAWLLSYGSLSATTDPSNKAVAFWVAGIVSPLFTMTILLSMSGTGIWAAEGKNLKRYYESEHSEAYKEYRESTSPLVPMVGYKAIPLWTKRKFLFEWERFEYRPTKKE</sequence>
<name>A0A9N8DGM9_9STRA</name>
<evidence type="ECO:0000256" key="1">
    <source>
        <dbReference type="SAM" id="Phobius"/>
    </source>
</evidence>
<organism evidence="2 3">
    <name type="scientific">Seminavis robusta</name>
    <dbReference type="NCBI Taxonomy" id="568900"/>
    <lineage>
        <taxon>Eukaryota</taxon>
        <taxon>Sar</taxon>
        <taxon>Stramenopiles</taxon>
        <taxon>Ochrophyta</taxon>
        <taxon>Bacillariophyta</taxon>
        <taxon>Bacillariophyceae</taxon>
        <taxon>Bacillariophycidae</taxon>
        <taxon>Naviculales</taxon>
        <taxon>Naviculaceae</taxon>
        <taxon>Seminavis</taxon>
    </lineage>
</organism>
<reference evidence="2" key="1">
    <citation type="submission" date="2020-06" db="EMBL/GenBank/DDBJ databases">
        <authorList>
            <consortium name="Plant Systems Biology data submission"/>
        </authorList>
    </citation>
    <scope>NUCLEOTIDE SEQUENCE</scope>
    <source>
        <strain evidence="2">D6</strain>
    </source>
</reference>
<proteinExistence type="predicted"/>
<keyword evidence="1" id="KW-0472">Membrane</keyword>
<dbReference type="OrthoDB" id="201504at2759"/>
<dbReference type="PANTHER" id="PTHR32251">
    <property type="entry name" value="3-OXO-5-ALPHA-STEROID 4-DEHYDROGENASE"/>
    <property type="match status" value="1"/>
</dbReference>
<feature type="transmembrane region" description="Helical" evidence="1">
    <location>
        <begin position="59"/>
        <end position="80"/>
    </location>
</feature>